<evidence type="ECO:0000313" key="5">
    <source>
        <dbReference type="EMBL" id="MBB5422190.1"/>
    </source>
</evidence>
<sequence>MDMPGNKRSGLLLPNFEDFHTRDIEQARLWGQRVFCDNEIISLQRKDEINAQMYYRKIGGLGVGFMSYGGEITINPSQFDGFYLIQIPLCGSECIVRGSEVTYTSSSVGSVLNAGQQIQLVHGENTEKLILRIERDLLERQAAQYLGHRGPKQVEFDTAMPLDTAVGQRWARTVSWLIDYLGGEDIPNSPLIDAQIEQMMVSLLLASQHSNLSEGRIGDERMVAPAFVRRAEAFIEENAHKPIAVSDIAEHVGVSTSSLYTGFRKYRNSSPMIFLKEVRLQRVREQLLSCNAGQVTVTSVAHQWGFAHLGHFATDYKRRFGESPSETLAR</sequence>
<dbReference type="SMART" id="SM00342">
    <property type="entry name" value="HTH_ARAC"/>
    <property type="match status" value="1"/>
</dbReference>
<gene>
    <name evidence="5" type="ORF">HDG40_000331</name>
</gene>
<dbReference type="PANTHER" id="PTHR46796:SF12">
    <property type="entry name" value="HTH-TYPE DNA-BINDING TRANSCRIPTIONAL ACTIVATOR EUTR"/>
    <property type="match status" value="1"/>
</dbReference>
<dbReference type="SUPFAM" id="SSF46689">
    <property type="entry name" value="Homeodomain-like"/>
    <property type="match status" value="2"/>
</dbReference>
<dbReference type="InterPro" id="IPR035418">
    <property type="entry name" value="AraC-bd_2"/>
</dbReference>
<evidence type="ECO:0000256" key="1">
    <source>
        <dbReference type="ARBA" id="ARBA00023015"/>
    </source>
</evidence>
<dbReference type="Gene3D" id="1.10.10.60">
    <property type="entry name" value="Homeodomain-like"/>
    <property type="match status" value="1"/>
</dbReference>
<dbReference type="AlphaFoldDB" id="A0A7W8PTL1"/>
<keyword evidence="6" id="KW-1185">Reference proteome</keyword>
<keyword evidence="3" id="KW-0804">Transcription</keyword>
<evidence type="ECO:0000313" key="6">
    <source>
        <dbReference type="Proteomes" id="UP000592780"/>
    </source>
</evidence>
<feature type="domain" description="HTH araC/xylS-type" evidence="4">
    <location>
        <begin position="229"/>
        <end position="330"/>
    </location>
</feature>
<comment type="caution">
    <text evidence="5">The sequence shown here is derived from an EMBL/GenBank/DDBJ whole genome shotgun (WGS) entry which is preliminary data.</text>
</comment>
<dbReference type="PANTHER" id="PTHR46796">
    <property type="entry name" value="HTH-TYPE TRANSCRIPTIONAL ACTIVATOR RHAS-RELATED"/>
    <property type="match status" value="1"/>
</dbReference>
<dbReference type="Pfam" id="PF14525">
    <property type="entry name" value="AraC_binding_2"/>
    <property type="match status" value="1"/>
</dbReference>
<evidence type="ECO:0000256" key="2">
    <source>
        <dbReference type="ARBA" id="ARBA00023125"/>
    </source>
</evidence>
<dbReference type="InterPro" id="IPR018060">
    <property type="entry name" value="HTH_AraC"/>
</dbReference>
<dbReference type="InterPro" id="IPR009057">
    <property type="entry name" value="Homeodomain-like_sf"/>
</dbReference>
<name>A0A7W8PTL1_PARAM</name>
<reference evidence="5 6" key="1">
    <citation type="submission" date="2020-08" db="EMBL/GenBank/DDBJ databases">
        <title>Genomic Encyclopedia of Type Strains, Phase IV (KMG-V): Genome sequencing to study the core and pangenomes of soil and plant-associated prokaryotes.</title>
        <authorList>
            <person name="Whitman W."/>
        </authorList>
    </citation>
    <scope>NUCLEOTIDE SEQUENCE [LARGE SCALE GENOMIC DNA]</scope>
    <source>
        <strain evidence="5 6">JPY158</strain>
    </source>
</reference>
<dbReference type="GO" id="GO:0003700">
    <property type="term" value="F:DNA-binding transcription factor activity"/>
    <property type="evidence" value="ECO:0007669"/>
    <property type="project" value="InterPro"/>
</dbReference>
<dbReference type="Proteomes" id="UP000592780">
    <property type="component" value="Unassembled WGS sequence"/>
</dbReference>
<proteinExistence type="predicted"/>
<dbReference type="InterPro" id="IPR018062">
    <property type="entry name" value="HTH_AraC-typ_CS"/>
</dbReference>
<evidence type="ECO:0000256" key="3">
    <source>
        <dbReference type="ARBA" id="ARBA00023163"/>
    </source>
</evidence>
<dbReference type="PROSITE" id="PS00041">
    <property type="entry name" value="HTH_ARAC_FAMILY_1"/>
    <property type="match status" value="1"/>
</dbReference>
<dbReference type="EMBL" id="JACHDD010000001">
    <property type="protein sequence ID" value="MBB5422190.1"/>
    <property type="molecule type" value="Genomic_DNA"/>
</dbReference>
<dbReference type="PROSITE" id="PS01124">
    <property type="entry name" value="HTH_ARAC_FAMILY_2"/>
    <property type="match status" value="1"/>
</dbReference>
<evidence type="ECO:0000259" key="4">
    <source>
        <dbReference type="PROSITE" id="PS01124"/>
    </source>
</evidence>
<keyword evidence="1" id="KW-0805">Transcription regulation</keyword>
<protein>
    <submittedName>
        <fullName evidence="5">AraC-like DNA-binding protein</fullName>
    </submittedName>
</protein>
<keyword evidence="2 5" id="KW-0238">DNA-binding</keyword>
<accession>A0A7W8PTL1</accession>
<dbReference type="Pfam" id="PF12833">
    <property type="entry name" value="HTH_18"/>
    <property type="match status" value="1"/>
</dbReference>
<dbReference type="InterPro" id="IPR050204">
    <property type="entry name" value="AraC_XylS_family_regulators"/>
</dbReference>
<organism evidence="5 6">
    <name type="scientific">Paraburkholderia atlantica</name>
    <dbReference type="NCBI Taxonomy" id="2654982"/>
    <lineage>
        <taxon>Bacteria</taxon>
        <taxon>Pseudomonadati</taxon>
        <taxon>Pseudomonadota</taxon>
        <taxon>Betaproteobacteria</taxon>
        <taxon>Burkholderiales</taxon>
        <taxon>Burkholderiaceae</taxon>
        <taxon>Paraburkholderia</taxon>
    </lineage>
</organism>
<dbReference type="GO" id="GO:0043565">
    <property type="term" value="F:sequence-specific DNA binding"/>
    <property type="evidence" value="ECO:0007669"/>
    <property type="project" value="InterPro"/>
</dbReference>
<dbReference type="RefSeq" id="WP_018434426.1">
    <property type="nucleotide sequence ID" value="NZ_JACHDD010000001.1"/>
</dbReference>